<organism evidence="2 3">
    <name type="scientific">Tetranychus urticae</name>
    <name type="common">Two-spotted spider mite</name>
    <dbReference type="NCBI Taxonomy" id="32264"/>
    <lineage>
        <taxon>Eukaryota</taxon>
        <taxon>Metazoa</taxon>
        <taxon>Ecdysozoa</taxon>
        <taxon>Arthropoda</taxon>
        <taxon>Chelicerata</taxon>
        <taxon>Arachnida</taxon>
        <taxon>Acari</taxon>
        <taxon>Acariformes</taxon>
        <taxon>Trombidiformes</taxon>
        <taxon>Prostigmata</taxon>
        <taxon>Eleutherengona</taxon>
        <taxon>Raphignathae</taxon>
        <taxon>Tetranychoidea</taxon>
        <taxon>Tetranychidae</taxon>
        <taxon>Tetranychus</taxon>
    </lineage>
</organism>
<keyword evidence="1" id="KW-0472">Membrane</keyword>
<dbReference type="EMBL" id="CAEY01000278">
    <property type="status" value="NOT_ANNOTATED_CDS"/>
    <property type="molecule type" value="Genomic_DNA"/>
</dbReference>
<reference evidence="2" key="2">
    <citation type="submission" date="2015-06" db="UniProtKB">
        <authorList>
            <consortium name="EnsemblMetazoa"/>
        </authorList>
    </citation>
    <scope>IDENTIFICATION</scope>
</reference>
<evidence type="ECO:0000313" key="3">
    <source>
        <dbReference type="Proteomes" id="UP000015104"/>
    </source>
</evidence>
<feature type="transmembrane region" description="Helical" evidence="1">
    <location>
        <begin position="360"/>
        <end position="381"/>
    </location>
</feature>
<evidence type="ECO:0000256" key="1">
    <source>
        <dbReference type="SAM" id="Phobius"/>
    </source>
</evidence>
<evidence type="ECO:0000313" key="2">
    <source>
        <dbReference type="EnsemblMetazoa" id="tetur16g02590.1"/>
    </source>
</evidence>
<reference evidence="3" key="1">
    <citation type="submission" date="2011-08" db="EMBL/GenBank/DDBJ databases">
        <authorList>
            <person name="Rombauts S."/>
        </authorList>
    </citation>
    <scope>NUCLEOTIDE SEQUENCE</scope>
    <source>
        <strain evidence="3">London</strain>
    </source>
</reference>
<evidence type="ECO:0008006" key="4">
    <source>
        <dbReference type="Google" id="ProtNLM"/>
    </source>
</evidence>
<dbReference type="HOGENOM" id="CLU_689524_0_0_1"/>
<dbReference type="Proteomes" id="UP000015104">
    <property type="component" value="Unassembled WGS sequence"/>
</dbReference>
<protein>
    <recommendedName>
        <fullName evidence="4">Ionotropic glutamate receptor C-terminal domain-containing protein</fullName>
    </recommendedName>
</protein>
<sequence>MARKSSNLELIIFNISIAAYELGVVPTVEEVDNELQFVGILKDFWSSYAKFTRTRYTIKLSDEPIWGTWKKGVGYTDGILGMLQNNEANKVHLHVPIGLKDPPGVFTRVLKEETYHILSITAQTSIITFKQNPTINGRCLFMLLASLTVALFTMCSGAAFNTNAITGTIGEQVNNLTDIVRLNKIPVFIDGESMYESFEGGIGKEFKAVYDQAKKFKLNKPVSMLDLMRPLQLTEHECSNGVMILGIRAIKLCYETVELVCSEATKRRVQTYVSPPFHTTAFLSLINPGNNESIGKELIRRDGSFANVMFEKGMGQINNKIANYNSKTMMKRATALYGLKTDWPIQDDSFQIRPLNLSNFALIFESMTFLELVILLCNVLYQIFNFASRRVKWTMPVSSV</sequence>
<dbReference type="AlphaFoldDB" id="T1KNY0"/>
<dbReference type="EnsemblMetazoa" id="tetur16g02590.1">
    <property type="protein sequence ID" value="tetur16g02590.1"/>
    <property type="gene ID" value="tetur16g02590"/>
</dbReference>
<name>T1KNY0_TETUR</name>
<keyword evidence="3" id="KW-1185">Reference proteome</keyword>
<accession>T1KNY0</accession>
<proteinExistence type="predicted"/>
<keyword evidence="1" id="KW-0812">Transmembrane</keyword>
<keyword evidence="1" id="KW-1133">Transmembrane helix</keyword>